<dbReference type="PANTHER" id="PTHR10091">
    <property type="entry name" value="ALDOSE-1-EPIMERASE"/>
    <property type="match status" value="1"/>
</dbReference>
<dbReference type="GO" id="GO:0006006">
    <property type="term" value="P:glucose metabolic process"/>
    <property type="evidence" value="ECO:0007669"/>
    <property type="project" value="TreeGrafter"/>
</dbReference>
<keyword evidence="3" id="KW-1185">Reference proteome</keyword>
<dbReference type="RefSeq" id="WP_095061908.1">
    <property type="nucleotide sequence ID" value="NZ_FXUV02000098.1"/>
</dbReference>
<dbReference type="AlphaFoldDB" id="A0A238HEP3"/>
<dbReference type="CDD" id="cd01081">
    <property type="entry name" value="Aldose_epim"/>
    <property type="match status" value="1"/>
</dbReference>
<accession>A0A238HEP3</accession>
<organism evidence="1">
    <name type="scientific">Kingella negevensis</name>
    <dbReference type="NCBI Taxonomy" id="1522312"/>
    <lineage>
        <taxon>Bacteria</taxon>
        <taxon>Pseudomonadati</taxon>
        <taxon>Pseudomonadota</taxon>
        <taxon>Betaproteobacteria</taxon>
        <taxon>Neisseriales</taxon>
        <taxon>Neisseriaceae</taxon>
        <taxon>Kingella</taxon>
    </lineage>
</organism>
<sequence>MFTITTEPNRIVLTHENHAQAEIFPFGALLNRFAILQSSQQWHNVIAAYASPEDAQRDITQLFRSAKLSPFACRLAQGNYSFSGCDYHVNKHKLGDSAIHGLIYDAPFTLHHSHADEHSAAVELRYSYRHEHAGYPFDYNISVRYELRENAALSVRTEVHNIGEIALPIVDGWHPYFAVDGDLDDWQLHINSQAQLAFSAALLPTGETTPDERFLHGSTLANISLDNCFIRRDNTAPAVTLQGKRIRLTLSPDESYPYVQAYIPDDRKSIALENLSAAPDAFNNKIGLIELQAGEAKAFETVYQLSEI</sequence>
<dbReference type="Pfam" id="PF01263">
    <property type="entry name" value="Aldose_epim"/>
    <property type="match status" value="1"/>
</dbReference>
<reference evidence="2 3" key="2">
    <citation type="submission" date="2017-06" db="EMBL/GenBank/DDBJ databases">
        <authorList>
            <person name="Kim H.J."/>
            <person name="Triplett B.A."/>
        </authorList>
    </citation>
    <scope>NUCLEOTIDE SEQUENCE [LARGE SCALE GENOMIC DNA]</scope>
    <source>
        <strain evidence="2">Kingella_eburonensis</strain>
    </source>
</reference>
<evidence type="ECO:0000313" key="3">
    <source>
        <dbReference type="Proteomes" id="UP000215450"/>
    </source>
</evidence>
<dbReference type="Proteomes" id="UP000215450">
    <property type="component" value="Unassembled WGS sequence"/>
</dbReference>
<dbReference type="InterPro" id="IPR014718">
    <property type="entry name" value="GH-type_carb-bd"/>
</dbReference>
<dbReference type="PANTHER" id="PTHR10091:SF0">
    <property type="entry name" value="GALACTOSE MUTAROTASE"/>
    <property type="match status" value="1"/>
</dbReference>
<evidence type="ECO:0000313" key="2">
    <source>
        <dbReference type="EMBL" id="SNB85313.1"/>
    </source>
</evidence>
<dbReference type="EC" id="5.1.3.3" evidence="1"/>
<dbReference type="EMBL" id="FXUV02000098">
    <property type="protein sequence ID" value="SNB85313.1"/>
    <property type="molecule type" value="Genomic_DNA"/>
</dbReference>
<dbReference type="InterPro" id="IPR008183">
    <property type="entry name" value="Aldose_1/G6P_1-epimerase"/>
</dbReference>
<name>A0A238HEP3_9NEIS</name>
<keyword evidence="1" id="KW-0413">Isomerase</keyword>
<gene>
    <name evidence="1" type="primary">galM</name>
    <name evidence="2" type="ORF">KEBURONENSIS_00707</name>
    <name evidence="1" type="ORF">KEBURONENSIS_00829</name>
</gene>
<dbReference type="Gene3D" id="2.70.98.10">
    <property type="match status" value="1"/>
</dbReference>
<protein>
    <submittedName>
        <fullName evidence="1">Aldose 1-epimerase</fullName>
        <ecNumber evidence="1">5.1.3.3</ecNumber>
    </submittedName>
</protein>
<dbReference type="STRING" id="1522312.GCA_900177895_00563"/>
<dbReference type="OrthoDB" id="9808779at2"/>
<dbReference type="GO" id="GO:0004034">
    <property type="term" value="F:aldose 1-epimerase activity"/>
    <property type="evidence" value="ECO:0007669"/>
    <property type="project" value="UniProtKB-EC"/>
</dbReference>
<reference evidence="1" key="1">
    <citation type="submission" date="2017-05" db="EMBL/GenBank/DDBJ databases">
        <authorList>
            <person name="Song R."/>
            <person name="Chenine A.L."/>
            <person name="Ruprecht R.M."/>
        </authorList>
    </citation>
    <scope>NUCLEOTIDE SEQUENCE</scope>
    <source>
        <strain evidence="1">Kingella_eburonensis</strain>
    </source>
</reference>
<dbReference type="GO" id="GO:0033499">
    <property type="term" value="P:galactose catabolic process via UDP-galactose, Leloir pathway"/>
    <property type="evidence" value="ECO:0007669"/>
    <property type="project" value="TreeGrafter"/>
</dbReference>
<evidence type="ECO:0000313" key="1">
    <source>
        <dbReference type="EMBL" id="SMQ11822.1"/>
    </source>
</evidence>
<dbReference type="SUPFAM" id="SSF74650">
    <property type="entry name" value="Galactose mutarotase-like"/>
    <property type="match status" value="1"/>
</dbReference>
<dbReference type="EMBL" id="FXUV01000002">
    <property type="protein sequence ID" value="SMQ11822.1"/>
    <property type="molecule type" value="Genomic_DNA"/>
</dbReference>
<dbReference type="InterPro" id="IPR011013">
    <property type="entry name" value="Gal_mutarotase_sf_dom"/>
</dbReference>
<dbReference type="GO" id="GO:0030246">
    <property type="term" value="F:carbohydrate binding"/>
    <property type="evidence" value="ECO:0007669"/>
    <property type="project" value="InterPro"/>
</dbReference>
<proteinExistence type="predicted"/>